<dbReference type="InterPro" id="IPR006195">
    <property type="entry name" value="aa-tRNA-synth_II"/>
</dbReference>
<feature type="domain" description="Aminoacyl-transfer RNA synthetases class-II family profile" evidence="16">
    <location>
        <begin position="198"/>
        <end position="468"/>
    </location>
</feature>
<dbReference type="Proteomes" id="UP001161691">
    <property type="component" value="Unassembled WGS sequence"/>
</dbReference>
<sequence>MLDMTYIREHAELLQHTADRKGIAISIRELLELDASRRSLLQEVERLRAERNRRSEEIAALVKARRTQGEARGRKAGEVKPAIGAALRDAPSMPHETRIYAEGEALSAKLGNGALSDENFGAVYSGKIDEAKRQVREANAKLAELEARQAEVSAAWRSLLELVPNPVSADTPDGNSDADNVELRRVGDIPTFAFEPLDHVRLGERLGLLDLARGVKLAGTRSYVLKGIGSRLHRAVQQLAMDVLERRGFTPLELPAMMRGETFENTGFFPTGRDQTFALAEGDKYLIGTSEVGLVSYYAGETVNLEEPIRLAAATPCFRSEVGSAGRDVHGLYRVHQFAKVEQVVVCRGEAAESDAMLAEITANAEEILRLLELPYRVVAVCIGDMSQKTHKQYDIETWMPSRGAYGETHSSSNVLDFQARRAGIRYRDADGTLRYAHTLNNTAVATPRILIPLLENHQREDGSVYVPLALRPYLGGIEEIRAE</sequence>
<dbReference type="PANTHER" id="PTHR43697:SF1">
    <property type="entry name" value="SERINE--TRNA LIGASE"/>
    <property type="match status" value="1"/>
</dbReference>
<dbReference type="Gene3D" id="1.10.287.40">
    <property type="entry name" value="Serine-tRNA synthetase, tRNA binding domain"/>
    <property type="match status" value="1"/>
</dbReference>
<keyword evidence="6 17" id="KW-0436">Ligase</keyword>
<comment type="catalytic activity">
    <reaction evidence="13">
        <text>tRNA(Ser) + L-serine + ATP = L-seryl-tRNA(Ser) + AMP + diphosphate + H(+)</text>
        <dbReference type="Rhea" id="RHEA:12292"/>
        <dbReference type="Rhea" id="RHEA-COMP:9669"/>
        <dbReference type="Rhea" id="RHEA-COMP:9703"/>
        <dbReference type="ChEBI" id="CHEBI:15378"/>
        <dbReference type="ChEBI" id="CHEBI:30616"/>
        <dbReference type="ChEBI" id="CHEBI:33019"/>
        <dbReference type="ChEBI" id="CHEBI:33384"/>
        <dbReference type="ChEBI" id="CHEBI:78442"/>
        <dbReference type="ChEBI" id="CHEBI:78533"/>
        <dbReference type="ChEBI" id="CHEBI:456215"/>
        <dbReference type="EC" id="6.1.1.11"/>
    </reaction>
</comment>
<accession>A0ABT6TRY9</accession>
<feature type="coiled-coil region" evidence="15">
    <location>
        <begin position="30"/>
        <end position="64"/>
    </location>
</feature>
<dbReference type="InterPro" id="IPR042103">
    <property type="entry name" value="SerRS_1_N_sf"/>
</dbReference>
<name>A0ABT6TRY9_9BACL</name>
<dbReference type="PIRSF" id="PIRSF001529">
    <property type="entry name" value="Ser-tRNA-synth_IIa"/>
    <property type="match status" value="1"/>
</dbReference>
<comment type="caution">
    <text evidence="17">The sequence shown here is derived from an EMBL/GenBank/DDBJ whole genome shotgun (WGS) entry which is preliminary data.</text>
</comment>
<dbReference type="InterPro" id="IPR002317">
    <property type="entry name" value="Ser-tRNA-ligase_type_1"/>
</dbReference>
<evidence type="ECO:0000256" key="6">
    <source>
        <dbReference type="ARBA" id="ARBA00022598"/>
    </source>
</evidence>
<evidence type="ECO:0000256" key="15">
    <source>
        <dbReference type="SAM" id="Coils"/>
    </source>
</evidence>
<evidence type="ECO:0000256" key="2">
    <source>
        <dbReference type="ARBA" id="ARBA00005045"/>
    </source>
</evidence>
<dbReference type="InterPro" id="IPR015866">
    <property type="entry name" value="Ser-tRNA-synth_1_N"/>
</dbReference>
<protein>
    <recommendedName>
        <fullName evidence="11 14">Serine--tRNA ligase</fullName>
        <ecNumber evidence="4 14">6.1.1.11</ecNumber>
    </recommendedName>
</protein>
<dbReference type="GO" id="GO:0004828">
    <property type="term" value="F:serine-tRNA ligase activity"/>
    <property type="evidence" value="ECO:0007669"/>
    <property type="project" value="UniProtKB-EC"/>
</dbReference>
<keyword evidence="9" id="KW-0648">Protein biosynthesis</keyword>
<dbReference type="SUPFAM" id="SSF55681">
    <property type="entry name" value="Class II aaRS and biotin synthetases"/>
    <property type="match status" value="1"/>
</dbReference>
<evidence type="ECO:0000313" key="18">
    <source>
        <dbReference type="Proteomes" id="UP001161691"/>
    </source>
</evidence>
<evidence type="ECO:0000256" key="10">
    <source>
        <dbReference type="ARBA" id="ARBA00023146"/>
    </source>
</evidence>
<dbReference type="NCBIfam" id="TIGR00414">
    <property type="entry name" value="serS"/>
    <property type="match status" value="1"/>
</dbReference>
<dbReference type="EMBL" id="JAGRPV010000001">
    <property type="protein sequence ID" value="MDI4648699.1"/>
    <property type="molecule type" value="Genomic_DNA"/>
</dbReference>
<dbReference type="EC" id="6.1.1.11" evidence="4 14"/>
<evidence type="ECO:0000256" key="11">
    <source>
        <dbReference type="ARBA" id="ARBA00039158"/>
    </source>
</evidence>
<comment type="subcellular location">
    <subcellularLocation>
        <location evidence="1">Cytoplasm</location>
    </subcellularLocation>
</comment>
<comment type="pathway">
    <text evidence="2">Aminoacyl-tRNA biosynthesis; selenocysteinyl-tRNA(Sec) biosynthesis; L-seryl-tRNA(Sec) from L-serine and tRNA(Sec): step 1/1.</text>
</comment>
<evidence type="ECO:0000259" key="16">
    <source>
        <dbReference type="PROSITE" id="PS50862"/>
    </source>
</evidence>
<dbReference type="SUPFAM" id="SSF46589">
    <property type="entry name" value="tRNA-binding arm"/>
    <property type="match status" value="1"/>
</dbReference>
<dbReference type="Gene3D" id="3.30.930.10">
    <property type="entry name" value="Bira Bifunctional Protein, Domain 2"/>
    <property type="match status" value="1"/>
</dbReference>
<comment type="catalytic activity">
    <reaction evidence="12">
        <text>tRNA(Sec) + L-serine + ATP = L-seryl-tRNA(Sec) + AMP + diphosphate + H(+)</text>
        <dbReference type="Rhea" id="RHEA:42580"/>
        <dbReference type="Rhea" id="RHEA-COMP:9742"/>
        <dbReference type="Rhea" id="RHEA-COMP:10128"/>
        <dbReference type="ChEBI" id="CHEBI:15378"/>
        <dbReference type="ChEBI" id="CHEBI:30616"/>
        <dbReference type="ChEBI" id="CHEBI:33019"/>
        <dbReference type="ChEBI" id="CHEBI:33384"/>
        <dbReference type="ChEBI" id="CHEBI:78442"/>
        <dbReference type="ChEBI" id="CHEBI:78533"/>
        <dbReference type="ChEBI" id="CHEBI:456215"/>
        <dbReference type="EC" id="6.1.1.11"/>
    </reaction>
</comment>
<dbReference type="Pfam" id="PF02403">
    <property type="entry name" value="Seryl_tRNA_N"/>
    <property type="match status" value="1"/>
</dbReference>
<dbReference type="InterPro" id="IPR033729">
    <property type="entry name" value="SerRS_core"/>
</dbReference>
<dbReference type="InterPro" id="IPR002314">
    <property type="entry name" value="aa-tRNA-synt_IIb"/>
</dbReference>
<keyword evidence="18" id="KW-1185">Reference proteome</keyword>
<keyword evidence="5" id="KW-0963">Cytoplasm</keyword>
<dbReference type="PROSITE" id="PS50862">
    <property type="entry name" value="AA_TRNA_LIGASE_II"/>
    <property type="match status" value="1"/>
</dbReference>
<keyword evidence="7" id="KW-0547">Nucleotide-binding</keyword>
<evidence type="ECO:0000256" key="13">
    <source>
        <dbReference type="ARBA" id="ARBA00048823"/>
    </source>
</evidence>
<evidence type="ECO:0000256" key="4">
    <source>
        <dbReference type="ARBA" id="ARBA00012840"/>
    </source>
</evidence>
<gene>
    <name evidence="17" type="primary">serS</name>
    <name evidence="17" type="ORF">KB449_27340</name>
</gene>
<dbReference type="InterPro" id="IPR045864">
    <property type="entry name" value="aa-tRNA-synth_II/BPL/LPL"/>
</dbReference>
<evidence type="ECO:0000256" key="9">
    <source>
        <dbReference type="ARBA" id="ARBA00022917"/>
    </source>
</evidence>
<dbReference type="RefSeq" id="WP_282911394.1">
    <property type="nucleotide sequence ID" value="NZ_JAGRPV010000001.1"/>
</dbReference>
<dbReference type="PANTHER" id="PTHR43697">
    <property type="entry name" value="SERYL-TRNA SYNTHETASE"/>
    <property type="match status" value="1"/>
</dbReference>
<keyword evidence="8" id="KW-0067">ATP-binding</keyword>
<dbReference type="Pfam" id="PF00587">
    <property type="entry name" value="tRNA-synt_2b"/>
    <property type="match status" value="1"/>
</dbReference>
<feature type="coiled-coil region" evidence="15">
    <location>
        <begin position="128"/>
        <end position="155"/>
    </location>
</feature>
<dbReference type="PRINTS" id="PR00981">
    <property type="entry name" value="TRNASYNTHSER"/>
</dbReference>
<evidence type="ECO:0000256" key="12">
    <source>
        <dbReference type="ARBA" id="ARBA00047929"/>
    </source>
</evidence>
<organism evidence="17 18">
    <name type="scientific">Cohnella hashimotonis</name>
    <dbReference type="NCBI Taxonomy" id="2826895"/>
    <lineage>
        <taxon>Bacteria</taxon>
        <taxon>Bacillati</taxon>
        <taxon>Bacillota</taxon>
        <taxon>Bacilli</taxon>
        <taxon>Bacillales</taxon>
        <taxon>Paenibacillaceae</taxon>
        <taxon>Cohnella</taxon>
    </lineage>
</organism>
<comment type="similarity">
    <text evidence="3">Belongs to the class-II aminoacyl-tRNA synthetase family. Type-1 seryl-tRNA synthetase subfamily.</text>
</comment>
<evidence type="ECO:0000256" key="7">
    <source>
        <dbReference type="ARBA" id="ARBA00022741"/>
    </source>
</evidence>
<proteinExistence type="inferred from homology"/>
<keyword evidence="10" id="KW-0030">Aminoacyl-tRNA synthetase</keyword>
<evidence type="ECO:0000256" key="3">
    <source>
        <dbReference type="ARBA" id="ARBA00010728"/>
    </source>
</evidence>
<keyword evidence="15" id="KW-0175">Coiled coil</keyword>
<evidence type="ECO:0000256" key="1">
    <source>
        <dbReference type="ARBA" id="ARBA00004496"/>
    </source>
</evidence>
<evidence type="ECO:0000256" key="14">
    <source>
        <dbReference type="NCBIfam" id="TIGR00414"/>
    </source>
</evidence>
<evidence type="ECO:0000313" key="17">
    <source>
        <dbReference type="EMBL" id="MDI4648699.1"/>
    </source>
</evidence>
<evidence type="ECO:0000256" key="5">
    <source>
        <dbReference type="ARBA" id="ARBA00022490"/>
    </source>
</evidence>
<dbReference type="CDD" id="cd00770">
    <property type="entry name" value="SerRS_core"/>
    <property type="match status" value="1"/>
</dbReference>
<dbReference type="InterPro" id="IPR010978">
    <property type="entry name" value="tRNA-bd_arm"/>
</dbReference>
<evidence type="ECO:0000256" key="8">
    <source>
        <dbReference type="ARBA" id="ARBA00022840"/>
    </source>
</evidence>
<reference evidence="17" key="1">
    <citation type="submission" date="2023-04" db="EMBL/GenBank/DDBJ databases">
        <title>Comparative genomic analysis of Cohnella hashimotonis sp. nov., isolated from the International Space Station.</title>
        <authorList>
            <person name="Venkateswaran K."/>
            <person name="Simpson A."/>
        </authorList>
    </citation>
    <scope>NUCLEOTIDE SEQUENCE</scope>
    <source>
        <strain evidence="17">F6_2S_P_1</strain>
    </source>
</reference>